<dbReference type="EMBL" id="JABWDC010000015">
    <property type="protein sequence ID" value="NUN86114.1"/>
    <property type="molecule type" value="Genomic_DNA"/>
</dbReference>
<reference evidence="1 2" key="1">
    <citation type="submission" date="2020-04" db="EMBL/GenBank/DDBJ databases">
        <authorList>
            <person name="Pieper L."/>
        </authorList>
    </citation>
    <scope>NUCLEOTIDE SEQUENCE [LARGE SCALE GENOMIC DNA]</scope>
    <source>
        <strain evidence="1 2">F22</strain>
    </source>
</reference>
<comment type="caution">
    <text evidence="1">The sequence shown here is derived from an EMBL/GenBank/DDBJ whole genome shotgun (WGS) entry which is preliminary data.</text>
</comment>
<dbReference type="Proteomes" id="UP000554488">
    <property type="component" value="Unassembled WGS sequence"/>
</dbReference>
<evidence type="ECO:0000313" key="2">
    <source>
        <dbReference type="Proteomes" id="UP000554488"/>
    </source>
</evidence>
<protein>
    <submittedName>
        <fullName evidence="1">Uncharacterized protein</fullName>
    </submittedName>
</protein>
<organism evidence="1 2">
    <name type="scientific">Coprococcus comes</name>
    <dbReference type="NCBI Taxonomy" id="410072"/>
    <lineage>
        <taxon>Bacteria</taxon>
        <taxon>Bacillati</taxon>
        <taxon>Bacillota</taxon>
        <taxon>Clostridia</taxon>
        <taxon>Lachnospirales</taxon>
        <taxon>Lachnospiraceae</taxon>
        <taxon>Coprococcus</taxon>
    </lineage>
</organism>
<sequence length="57" mass="6002">MLLGIITCFGPALVISVVYGCMPPVSASMLAKADIAKEIIKYTEGIQGAIFASGRRE</sequence>
<dbReference type="AlphaFoldDB" id="A0A849XST8"/>
<name>A0A849XST8_9FIRM</name>
<dbReference type="RefSeq" id="WP_175305504.1">
    <property type="nucleotide sequence ID" value="NZ_JABWDC010000015.1"/>
</dbReference>
<accession>A0A849XST8</accession>
<reference evidence="1 2" key="2">
    <citation type="submission" date="2020-07" db="EMBL/GenBank/DDBJ databases">
        <title>Bacterial metabolism rescues the inhibition of intestinal drug absorption by food and drug additives.</title>
        <authorList>
            <person name="Zou L."/>
            <person name="Spanogiannopoulos P."/>
            <person name="Chien H.-C."/>
            <person name="Pieper L.M."/>
            <person name="Cai W."/>
            <person name="Khuri N."/>
            <person name="Pottel J."/>
            <person name="Vora B."/>
            <person name="Ni Z."/>
            <person name="Tsakalozou E."/>
            <person name="Zhang W."/>
            <person name="Shoichet B.K."/>
            <person name="Giacomini K.M."/>
            <person name="Turnbaugh P.J."/>
        </authorList>
    </citation>
    <scope>NUCLEOTIDE SEQUENCE [LARGE SCALE GENOMIC DNA]</scope>
    <source>
        <strain evidence="1 2">F22</strain>
    </source>
</reference>
<evidence type="ECO:0000313" key="1">
    <source>
        <dbReference type="EMBL" id="NUN86114.1"/>
    </source>
</evidence>
<proteinExistence type="predicted"/>
<gene>
    <name evidence="1" type="ORF">HUU93_05750</name>
</gene>